<dbReference type="Gene3D" id="3.40.1550.10">
    <property type="entry name" value="CheC-like"/>
    <property type="match status" value="1"/>
</dbReference>
<dbReference type="CDD" id="cd17909">
    <property type="entry name" value="CheC_ClassI"/>
    <property type="match status" value="1"/>
</dbReference>
<name>A0ABR8QMM7_9BACI</name>
<dbReference type="SUPFAM" id="SSF103039">
    <property type="entry name" value="CheC-like"/>
    <property type="match status" value="1"/>
</dbReference>
<accession>A0ABR8QMM7</accession>
<evidence type="ECO:0000313" key="4">
    <source>
        <dbReference type="EMBL" id="MBD7936702.1"/>
    </source>
</evidence>
<dbReference type="RefSeq" id="WP_191812189.1">
    <property type="nucleotide sequence ID" value="NZ_JACSQT010000002.1"/>
</dbReference>
<keyword evidence="5" id="KW-1185">Reference proteome</keyword>
<gene>
    <name evidence="4" type="ORF">H9655_06650</name>
</gene>
<organism evidence="4 5">
    <name type="scientific">Cytobacillus stercorigallinarum</name>
    <dbReference type="NCBI Taxonomy" id="2762240"/>
    <lineage>
        <taxon>Bacteria</taxon>
        <taxon>Bacillati</taxon>
        <taxon>Bacillota</taxon>
        <taxon>Bacilli</taxon>
        <taxon>Bacillales</taxon>
        <taxon>Bacillaceae</taxon>
        <taxon>Cytobacillus</taxon>
    </lineage>
</organism>
<dbReference type="EMBL" id="JACSQT010000002">
    <property type="protein sequence ID" value="MBD7936702.1"/>
    <property type="molecule type" value="Genomic_DNA"/>
</dbReference>
<keyword evidence="1" id="KW-0145">Chemotaxis</keyword>
<evidence type="ECO:0000256" key="1">
    <source>
        <dbReference type="ARBA" id="ARBA00022500"/>
    </source>
</evidence>
<evidence type="ECO:0000259" key="3">
    <source>
        <dbReference type="Pfam" id="PF04509"/>
    </source>
</evidence>
<reference evidence="4 5" key="1">
    <citation type="submission" date="2020-08" db="EMBL/GenBank/DDBJ databases">
        <title>A Genomic Blueprint of the Chicken Gut Microbiome.</title>
        <authorList>
            <person name="Gilroy R."/>
            <person name="Ravi A."/>
            <person name="Getino M."/>
            <person name="Pursley I."/>
            <person name="Horton D.L."/>
            <person name="Alikhan N.-F."/>
            <person name="Baker D."/>
            <person name="Gharbi K."/>
            <person name="Hall N."/>
            <person name="Watson M."/>
            <person name="Adriaenssens E.M."/>
            <person name="Foster-Nyarko E."/>
            <person name="Jarju S."/>
            <person name="Secka A."/>
            <person name="Antonio M."/>
            <person name="Oren A."/>
            <person name="Chaudhuri R."/>
            <person name="La Ragione R.M."/>
            <person name="Hildebrand F."/>
            <person name="Pallen M.J."/>
        </authorList>
    </citation>
    <scope>NUCLEOTIDE SEQUENCE [LARGE SCALE GENOMIC DNA]</scope>
    <source>
        <strain evidence="4 5">Sa5YUA1</strain>
    </source>
</reference>
<keyword evidence="2" id="KW-0378">Hydrolase</keyword>
<protein>
    <submittedName>
        <fullName evidence="4">Chemotaxis protein CheC</fullName>
    </submittedName>
</protein>
<feature type="domain" description="CheC-like protein" evidence="3">
    <location>
        <begin position="18"/>
        <end position="52"/>
    </location>
</feature>
<sequence>MAHSYSINERHHLPKFIDMLKEVANIGAGNAATALSFLLDKKVNMHVPSVHIYSYQEVVEANGNDENVTVGGLSQVSGSLSSQLLLLMSHQNVERWIADLLQSQNEKFSSLYDHMEQSALAELMNMLTGAYASALGDFFGEPLFCSLPAISIDMSAALISDACITQSYDFDELLVMQTSMEIVEESKQELCRLLIFLDNHSLSEILKRCDGQI</sequence>
<dbReference type="InterPro" id="IPR050992">
    <property type="entry name" value="CheZ_family_phosphatases"/>
</dbReference>
<dbReference type="InterPro" id="IPR007597">
    <property type="entry name" value="CheC"/>
</dbReference>
<dbReference type="Pfam" id="PF04509">
    <property type="entry name" value="CheC"/>
    <property type="match status" value="2"/>
</dbReference>
<dbReference type="Proteomes" id="UP000657931">
    <property type="component" value="Unassembled WGS sequence"/>
</dbReference>
<proteinExistence type="predicted"/>
<dbReference type="PANTHER" id="PTHR43693:SF1">
    <property type="entry name" value="PROTEIN PHOSPHATASE CHEZ"/>
    <property type="match status" value="1"/>
</dbReference>
<evidence type="ECO:0000256" key="2">
    <source>
        <dbReference type="ARBA" id="ARBA00022801"/>
    </source>
</evidence>
<feature type="domain" description="CheC-like protein" evidence="3">
    <location>
        <begin position="115"/>
        <end position="139"/>
    </location>
</feature>
<comment type="caution">
    <text evidence="4">The sequence shown here is derived from an EMBL/GenBank/DDBJ whole genome shotgun (WGS) entry which is preliminary data.</text>
</comment>
<dbReference type="PANTHER" id="PTHR43693">
    <property type="entry name" value="PROTEIN PHOSPHATASE CHEZ"/>
    <property type="match status" value="1"/>
</dbReference>
<dbReference type="InterPro" id="IPR028976">
    <property type="entry name" value="CheC-like_sf"/>
</dbReference>
<evidence type="ECO:0000313" key="5">
    <source>
        <dbReference type="Proteomes" id="UP000657931"/>
    </source>
</evidence>